<keyword evidence="3 8" id="KW-0732">Signal</keyword>
<keyword evidence="1 8" id="KW-0645">Protease</keyword>
<dbReference type="Gene3D" id="3.30.2010.10">
    <property type="entry name" value="Metalloproteases ('zincins'), catalytic domain"/>
    <property type="match status" value="1"/>
</dbReference>
<dbReference type="Pfam" id="PF14559">
    <property type="entry name" value="TPR_19"/>
    <property type="match status" value="1"/>
</dbReference>
<dbReference type="InterPro" id="IPR030873">
    <property type="entry name" value="Protease_BepA"/>
</dbReference>
<reference evidence="12" key="1">
    <citation type="submission" date="2017-08" db="EMBL/GenBank/DDBJ databases">
        <title>Direct submision.</title>
        <authorList>
            <person name="Kim S.-J."/>
            <person name="Rhee S.-K."/>
        </authorList>
    </citation>
    <scope>NUCLEOTIDE SEQUENCE [LARGE SCALE GENOMIC DNA]</scope>
    <source>
        <strain evidence="12">GI5</strain>
    </source>
</reference>
<evidence type="ECO:0000256" key="8">
    <source>
        <dbReference type="HAMAP-Rule" id="MF_00997"/>
    </source>
</evidence>
<comment type="function">
    <text evidence="8">Functions as both a chaperone and a metalloprotease. Maintains the integrity of the outer membrane by promoting either the assembly or the elimination of outer membrane proteins, depending on their folding state.</text>
</comment>
<keyword evidence="2 8" id="KW-0479">Metal-binding</keyword>
<feature type="active site" evidence="8">
    <location>
        <position position="136"/>
    </location>
</feature>
<dbReference type="PANTHER" id="PTHR22726:SF1">
    <property type="entry name" value="METALLOENDOPEPTIDASE OMA1, MITOCHONDRIAL"/>
    <property type="match status" value="1"/>
</dbReference>
<dbReference type="SUPFAM" id="SSF48452">
    <property type="entry name" value="TPR-like"/>
    <property type="match status" value="1"/>
</dbReference>
<keyword evidence="9" id="KW-0802">TPR repeat</keyword>
<dbReference type="EC" id="3.4.-.-" evidence="8"/>
<dbReference type="GO" id="GO:0008270">
    <property type="term" value="F:zinc ion binding"/>
    <property type="evidence" value="ECO:0007669"/>
    <property type="project" value="UniProtKB-UniRule"/>
</dbReference>
<dbReference type="Proteomes" id="UP000235116">
    <property type="component" value="Chromosome"/>
</dbReference>
<dbReference type="SMART" id="SM00028">
    <property type="entry name" value="TPR"/>
    <property type="match status" value="3"/>
</dbReference>
<dbReference type="HAMAP" id="MF_00997">
    <property type="entry name" value="Protease_BepA"/>
    <property type="match status" value="1"/>
</dbReference>
<keyword evidence="4 8" id="KW-0574">Periplasm</keyword>
<accession>A0A2K9LQK9</accession>
<feature type="chain" id="PRO_5015015127" description="Putative beta-barrel assembly-enhancing protease" evidence="8">
    <location>
        <begin position="30"/>
        <end position="484"/>
    </location>
</feature>
<protein>
    <recommendedName>
        <fullName evidence="8">Putative beta-barrel assembly-enhancing protease</fullName>
        <ecNumber evidence="8">3.4.-.-</ecNumber>
    </recommendedName>
</protein>
<feature type="repeat" description="TPR" evidence="9">
    <location>
        <begin position="343"/>
        <end position="376"/>
    </location>
</feature>
<feature type="binding site" evidence="8">
    <location>
        <position position="135"/>
    </location>
    <ligand>
        <name>Zn(2+)</name>
        <dbReference type="ChEBI" id="CHEBI:29105"/>
        <note>catalytic</note>
    </ligand>
</feature>
<keyword evidence="7 8" id="KW-0482">Metalloprotease</keyword>
<feature type="active site" description="Proton donor" evidence="8">
    <location>
        <position position="205"/>
    </location>
</feature>
<feature type="signal peptide" evidence="8">
    <location>
        <begin position="1"/>
        <end position="29"/>
    </location>
</feature>
<gene>
    <name evidence="11" type="ORF">Kalk_20005</name>
</gene>
<dbReference type="GO" id="GO:0004222">
    <property type="term" value="F:metalloendopeptidase activity"/>
    <property type="evidence" value="ECO:0007669"/>
    <property type="project" value="InterPro"/>
</dbReference>
<feature type="domain" description="Peptidase M48" evidence="10">
    <location>
        <begin position="74"/>
        <end position="260"/>
    </location>
</feature>
<dbReference type="GO" id="GO:0042597">
    <property type="term" value="C:periplasmic space"/>
    <property type="evidence" value="ECO:0007669"/>
    <property type="project" value="UniProtKB-SubCell"/>
</dbReference>
<comment type="subcellular location">
    <subcellularLocation>
        <location evidence="8">Periplasm</location>
    </subcellularLocation>
</comment>
<evidence type="ECO:0000313" key="12">
    <source>
        <dbReference type="Proteomes" id="UP000235116"/>
    </source>
</evidence>
<evidence type="ECO:0000256" key="5">
    <source>
        <dbReference type="ARBA" id="ARBA00022801"/>
    </source>
</evidence>
<dbReference type="RefSeq" id="WP_101895946.1">
    <property type="nucleotide sequence ID" value="NZ_CP022684.1"/>
</dbReference>
<feature type="binding site" evidence="8">
    <location>
        <position position="139"/>
    </location>
    <ligand>
        <name>Zn(2+)</name>
        <dbReference type="ChEBI" id="CHEBI:29105"/>
        <note>catalytic</note>
    </ligand>
</feature>
<evidence type="ECO:0000256" key="7">
    <source>
        <dbReference type="ARBA" id="ARBA00023049"/>
    </source>
</evidence>
<dbReference type="GO" id="GO:0051603">
    <property type="term" value="P:proteolysis involved in protein catabolic process"/>
    <property type="evidence" value="ECO:0007669"/>
    <property type="project" value="TreeGrafter"/>
</dbReference>
<evidence type="ECO:0000256" key="2">
    <source>
        <dbReference type="ARBA" id="ARBA00022723"/>
    </source>
</evidence>
<dbReference type="InterPro" id="IPR011990">
    <property type="entry name" value="TPR-like_helical_dom_sf"/>
</dbReference>
<evidence type="ECO:0000259" key="10">
    <source>
        <dbReference type="Pfam" id="PF01435"/>
    </source>
</evidence>
<dbReference type="EMBL" id="CP022684">
    <property type="protein sequence ID" value="AUM14573.1"/>
    <property type="molecule type" value="Genomic_DNA"/>
</dbReference>
<keyword evidence="12" id="KW-1185">Reference proteome</keyword>
<evidence type="ECO:0000256" key="4">
    <source>
        <dbReference type="ARBA" id="ARBA00022764"/>
    </source>
</evidence>
<name>A0A2K9LQK9_9GAMM</name>
<evidence type="ECO:0000313" key="11">
    <source>
        <dbReference type="EMBL" id="AUM14573.1"/>
    </source>
</evidence>
<dbReference type="PANTHER" id="PTHR22726">
    <property type="entry name" value="METALLOENDOPEPTIDASE OMA1"/>
    <property type="match status" value="1"/>
</dbReference>
<keyword evidence="5 8" id="KW-0378">Hydrolase</keyword>
<dbReference type="GO" id="GO:0016020">
    <property type="term" value="C:membrane"/>
    <property type="evidence" value="ECO:0007669"/>
    <property type="project" value="InterPro"/>
</dbReference>
<dbReference type="KEGG" id="kak:Kalk_20005"/>
<feature type="binding site" evidence="8">
    <location>
        <position position="201"/>
    </location>
    <ligand>
        <name>Zn(2+)</name>
        <dbReference type="ChEBI" id="CHEBI:29105"/>
        <note>catalytic</note>
    </ligand>
</feature>
<evidence type="ECO:0000256" key="1">
    <source>
        <dbReference type="ARBA" id="ARBA00022670"/>
    </source>
</evidence>
<evidence type="ECO:0000256" key="6">
    <source>
        <dbReference type="ARBA" id="ARBA00022833"/>
    </source>
</evidence>
<keyword evidence="6 8" id="KW-0862">Zinc</keyword>
<comment type="similarity">
    <text evidence="8">Belongs to the peptidase M48 family. BepA subfamily.</text>
</comment>
<proteinExistence type="inferred from homology"/>
<dbReference type="InterPro" id="IPR019734">
    <property type="entry name" value="TPR_rpt"/>
</dbReference>
<organism evidence="11 12">
    <name type="scientific">Ketobacter alkanivorans</name>
    <dbReference type="NCBI Taxonomy" id="1917421"/>
    <lineage>
        <taxon>Bacteria</taxon>
        <taxon>Pseudomonadati</taxon>
        <taxon>Pseudomonadota</taxon>
        <taxon>Gammaproteobacteria</taxon>
        <taxon>Pseudomonadales</taxon>
        <taxon>Ketobacteraceae</taxon>
        <taxon>Ketobacter</taxon>
    </lineage>
</organism>
<sequence precursor="true">MILTRYIRKLTASTMILVWLMSAALPSFANPLPNLGDASSALVSHEQEYRLGRAWLRQLRSQAPIIHDPLIFDYLYNLVYKLASASDIEQPDIEMVVINSAAINAFAVPGGVMGLNGGLLLSARTEDEVAGVVAHELAHLSQRHFARGLERSQQNSWVGLAALLASIAIAATAGGEAGMAALATTQAASIDSQLRFSRANEQEADRIGMQTLVRAGMNPEAMADFFESLQRSMRYYGELPPEFLLTHPVTESRITDARSRAAQFPAKPSSDSLEFHLMKMRMDVEFARDASAKINDLEQQKQDASAFLEINEYGLSCAYLKTNQLDKALASIDQLLAKRPNRITYLASKAEILNKAGRYQEAISLMEKALDYSPGNYPLSVHYADALTLNGKTAKAITVLREQLTERETQPLLWFMMAEAHGKAGNRLGVYQAKGEYFFLYGHTQKAIEQLEYALPLARDDFKVTARISDRISDMQRSMRDMEL</sequence>
<dbReference type="Gene3D" id="1.25.40.10">
    <property type="entry name" value="Tetratricopeptide repeat domain"/>
    <property type="match status" value="1"/>
</dbReference>
<dbReference type="InterPro" id="IPR051156">
    <property type="entry name" value="Mito/Outer_Membr_Metalloprot"/>
</dbReference>
<comment type="cofactor">
    <cofactor evidence="8">
        <name>Zn(2+)</name>
        <dbReference type="ChEBI" id="CHEBI:29105"/>
    </cofactor>
    <text evidence="8">Binds 1 zinc ion per subunit.</text>
</comment>
<dbReference type="PROSITE" id="PS50005">
    <property type="entry name" value="TPR"/>
    <property type="match status" value="1"/>
</dbReference>
<dbReference type="InterPro" id="IPR001915">
    <property type="entry name" value="Peptidase_M48"/>
</dbReference>
<dbReference type="Pfam" id="PF01435">
    <property type="entry name" value="Peptidase_M48"/>
    <property type="match status" value="1"/>
</dbReference>
<evidence type="ECO:0000256" key="3">
    <source>
        <dbReference type="ARBA" id="ARBA00022729"/>
    </source>
</evidence>
<evidence type="ECO:0000256" key="9">
    <source>
        <dbReference type="PROSITE-ProRule" id="PRU00339"/>
    </source>
</evidence>
<dbReference type="AlphaFoldDB" id="A0A2K9LQK9"/>